<protein>
    <submittedName>
        <fullName evidence="2">Uncharacterized protein</fullName>
    </submittedName>
</protein>
<evidence type="ECO:0000313" key="2">
    <source>
        <dbReference type="EMBL" id="KAF2447100.1"/>
    </source>
</evidence>
<dbReference type="Proteomes" id="UP000799764">
    <property type="component" value="Unassembled WGS sequence"/>
</dbReference>
<comment type="caution">
    <text evidence="2">The sequence shown here is derived from an EMBL/GenBank/DDBJ whole genome shotgun (WGS) entry which is preliminary data.</text>
</comment>
<feature type="region of interest" description="Disordered" evidence="1">
    <location>
        <begin position="36"/>
        <end position="68"/>
    </location>
</feature>
<dbReference type="EMBL" id="MU001497">
    <property type="protein sequence ID" value="KAF2447100.1"/>
    <property type="molecule type" value="Genomic_DNA"/>
</dbReference>
<sequence>MQRSKLLLYHSPSCYIIVLQLNPEKLMILQKRPQPPQVLVRPMPPTSDEDTSAEARSTTTGGSKHAAEDDLDKLAEWTKKARCELFRHNAQLLTITNKFEEVERPMREREKAIVELEAQVRLRDEKIVVLEKEEGERMKKNVEMVEEHCRKLKEGINYGGVAGS</sequence>
<gene>
    <name evidence="2" type="ORF">P171DRAFT_519409</name>
</gene>
<organism evidence="2 3">
    <name type="scientific">Karstenula rhodostoma CBS 690.94</name>
    <dbReference type="NCBI Taxonomy" id="1392251"/>
    <lineage>
        <taxon>Eukaryota</taxon>
        <taxon>Fungi</taxon>
        <taxon>Dikarya</taxon>
        <taxon>Ascomycota</taxon>
        <taxon>Pezizomycotina</taxon>
        <taxon>Dothideomycetes</taxon>
        <taxon>Pleosporomycetidae</taxon>
        <taxon>Pleosporales</taxon>
        <taxon>Massarineae</taxon>
        <taxon>Didymosphaeriaceae</taxon>
        <taxon>Karstenula</taxon>
    </lineage>
</organism>
<evidence type="ECO:0000313" key="3">
    <source>
        <dbReference type="Proteomes" id="UP000799764"/>
    </source>
</evidence>
<proteinExistence type="predicted"/>
<keyword evidence="3" id="KW-1185">Reference proteome</keyword>
<dbReference type="AlphaFoldDB" id="A0A9P4PL48"/>
<evidence type="ECO:0000256" key="1">
    <source>
        <dbReference type="SAM" id="MobiDB-lite"/>
    </source>
</evidence>
<reference evidence="2" key="1">
    <citation type="journal article" date="2020" name="Stud. Mycol.">
        <title>101 Dothideomycetes genomes: a test case for predicting lifestyles and emergence of pathogens.</title>
        <authorList>
            <person name="Haridas S."/>
            <person name="Albert R."/>
            <person name="Binder M."/>
            <person name="Bloem J."/>
            <person name="Labutti K."/>
            <person name="Salamov A."/>
            <person name="Andreopoulos B."/>
            <person name="Baker S."/>
            <person name="Barry K."/>
            <person name="Bills G."/>
            <person name="Bluhm B."/>
            <person name="Cannon C."/>
            <person name="Castanera R."/>
            <person name="Culley D."/>
            <person name="Daum C."/>
            <person name="Ezra D."/>
            <person name="Gonzalez J."/>
            <person name="Henrissat B."/>
            <person name="Kuo A."/>
            <person name="Liang C."/>
            <person name="Lipzen A."/>
            <person name="Lutzoni F."/>
            <person name="Magnuson J."/>
            <person name="Mondo S."/>
            <person name="Nolan M."/>
            <person name="Ohm R."/>
            <person name="Pangilinan J."/>
            <person name="Park H.-J."/>
            <person name="Ramirez L."/>
            <person name="Alfaro M."/>
            <person name="Sun H."/>
            <person name="Tritt A."/>
            <person name="Yoshinaga Y."/>
            <person name="Zwiers L.-H."/>
            <person name="Turgeon B."/>
            <person name="Goodwin S."/>
            <person name="Spatafora J."/>
            <person name="Crous P."/>
            <person name="Grigoriev I."/>
        </authorList>
    </citation>
    <scope>NUCLEOTIDE SEQUENCE</scope>
    <source>
        <strain evidence="2">CBS 690.94</strain>
    </source>
</reference>
<accession>A0A9P4PL48</accession>
<name>A0A9P4PL48_9PLEO</name>